<keyword evidence="2" id="KW-1185">Reference proteome</keyword>
<dbReference type="PANTHER" id="PTHR35868:SF4">
    <property type="entry name" value="DUF2804 DOMAIN-CONTAINING PROTEIN"/>
    <property type="match status" value="1"/>
</dbReference>
<evidence type="ECO:0000313" key="2">
    <source>
        <dbReference type="Proteomes" id="UP000663814"/>
    </source>
</evidence>
<name>A0ABS7X370_9GAMM</name>
<dbReference type="RefSeq" id="WP_205312537.1">
    <property type="nucleotide sequence ID" value="NZ_JAERPS020000001.1"/>
</dbReference>
<dbReference type="PANTHER" id="PTHR35868">
    <property type="entry name" value="DUF2804 DOMAIN-CONTAINING PROTEIN-RELATED"/>
    <property type="match status" value="1"/>
</dbReference>
<accession>A0ABS7X370</accession>
<gene>
    <name evidence="1" type="ORF">I4W93_000205</name>
</gene>
<dbReference type="Proteomes" id="UP000663814">
    <property type="component" value="Unassembled WGS sequence"/>
</dbReference>
<organism evidence="1 2">
    <name type="scientific">Rheinheimera maricola</name>
    <dbReference type="NCBI Taxonomy" id="2793282"/>
    <lineage>
        <taxon>Bacteria</taxon>
        <taxon>Pseudomonadati</taxon>
        <taxon>Pseudomonadota</taxon>
        <taxon>Gammaproteobacteria</taxon>
        <taxon>Chromatiales</taxon>
        <taxon>Chromatiaceae</taxon>
        <taxon>Rheinheimera</taxon>
    </lineage>
</organism>
<comment type="caution">
    <text evidence="1">The sequence shown here is derived from an EMBL/GenBank/DDBJ whole genome shotgun (WGS) entry which is preliminary data.</text>
</comment>
<dbReference type="Pfam" id="PF10974">
    <property type="entry name" value="DUF2804"/>
    <property type="match status" value="1"/>
</dbReference>
<reference evidence="1 2" key="1">
    <citation type="submission" date="2021-08" db="EMBL/GenBank/DDBJ databases">
        <title>Rheinheimera aquimaris sp. nov., isolated from seawater of the East Sea in Korea.</title>
        <authorList>
            <person name="Kim K.H."/>
            <person name="Wenting R."/>
            <person name="Kim K.R."/>
            <person name="Jeon C.O."/>
        </authorList>
    </citation>
    <scope>NUCLEOTIDE SEQUENCE [LARGE SCALE GENOMIC DNA]</scope>
    <source>
        <strain evidence="1 2">MA-13</strain>
    </source>
</reference>
<dbReference type="InterPro" id="IPR021243">
    <property type="entry name" value="DUF2804"/>
</dbReference>
<protein>
    <submittedName>
        <fullName evidence="1">DUF2804 domain-containing protein</fullName>
    </submittedName>
</protein>
<sequence length="355" mass="39361">MATPIINQSSQSSAAARCMAQPLAANILINANGEPRFGHFATPVTELAIPQFVYRNVMDKPASALAKYLHFKQFQFISISHPDWQIGIAIADIRYAGSAFCYFYDRHSNSLDEIELIRPFSLGVQMSPSPTVGTARINGAQSIAMTLQQYNWHLSLKGALLSGELTLHGDVDSSPLALCTATGYNGWTYTQKHNALPVSGKLHYRDTALDLTTALGGYDFSAGYMRRETSWRWGSISAHLPQGRFGLNLANGVNETGNTENCFWLNGSKQLLPPVNIRLNRQQPAQPWQFVSTDKQLNLQFQPTGCRQQRLNMGIVASNFRQYCGTFSGELQLETGEKLALNQVPGLAEDHFARW</sequence>
<evidence type="ECO:0000313" key="1">
    <source>
        <dbReference type="EMBL" id="MBZ9610013.1"/>
    </source>
</evidence>
<proteinExistence type="predicted"/>
<dbReference type="EMBL" id="JAERPS020000001">
    <property type="protein sequence ID" value="MBZ9610013.1"/>
    <property type="molecule type" value="Genomic_DNA"/>
</dbReference>